<dbReference type="InterPro" id="IPR013221">
    <property type="entry name" value="Mur_ligase_cen"/>
</dbReference>
<dbReference type="InterPro" id="IPR036565">
    <property type="entry name" value="Mur-like_cat_sf"/>
</dbReference>
<evidence type="ECO:0000256" key="2">
    <source>
        <dbReference type="ARBA" id="ARBA00022598"/>
    </source>
</evidence>
<comment type="subcellular location">
    <subcellularLocation>
        <location evidence="10 11">Cytoplasm</location>
    </subcellularLocation>
</comment>
<evidence type="ECO:0000256" key="5">
    <source>
        <dbReference type="ARBA" id="ARBA00022840"/>
    </source>
</evidence>
<comment type="catalytic activity">
    <reaction evidence="10 11">
        <text>D-alanyl-D-alanine + UDP-N-acetyl-alpha-D-muramoyl-L-alanyl-gamma-D-glutamyl-meso-2,6-diaminopimelate + ATP = UDP-N-acetyl-alpha-D-muramoyl-L-alanyl-gamma-D-glutamyl-meso-2,6-diaminopimeloyl-D-alanyl-D-alanine + ADP + phosphate + H(+)</text>
        <dbReference type="Rhea" id="RHEA:28374"/>
        <dbReference type="ChEBI" id="CHEBI:15378"/>
        <dbReference type="ChEBI" id="CHEBI:30616"/>
        <dbReference type="ChEBI" id="CHEBI:43474"/>
        <dbReference type="ChEBI" id="CHEBI:57822"/>
        <dbReference type="ChEBI" id="CHEBI:61386"/>
        <dbReference type="ChEBI" id="CHEBI:83905"/>
        <dbReference type="ChEBI" id="CHEBI:456216"/>
        <dbReference type="EC" id="6.3.2.10"/>
    </reaction>
</comment>
<organism evidence="15 16">
    <name type="scientific">Parabacteroides chartae</name>
    <dbReference type="NCBI Taxonomy" id="1037355"/>
    <lineage>
        <taxon>Bacteria</taxon>
        <taxon>Pseudomonadati</taxon>
        <taxon>Bacteroidota</taxon>
        <taxon>Bacteroidia</taxon>
        <taxon>Bacteroidales</taxon>
        <taxon>Tannerellaceae</taxon>
        <taxon>Parabacteroides</taxon>
    </lineage>
</organism>
<dbReference type="GO" id="GO:0051301">
    <property type="term" value="P:cell division"/>
    <property type="evidence" value="ECO:0007669"/>
    <property type="project" value="UniProtKB-KW"/>
</dbReference>
<dbReference type="InterPro" id="IPR036615">
    <property type="entry name" value="Mur_ligase_C_dom_sf"/>
</dbReference>
<dbReference type="SUPFAM" id="SSF53244">
    <property type="entry name" value="MurD-like peptide ligases, peptide-binding domain"/>
    <property type="match status" value="1"/>
</dbReference>
<dbReference type="RefSeq" id="WP_079683972.1">
    <property type="nucleotide sequence ID" value="NZ_FUYQ01000020.1"/>
</dbReference>
<evidence type="ECO:0000259" key="13">
    <source>
        <dbReference type="Pfam" id="PF02875"/>
    </source>
</evidence>
<keyword evidence="3 10" id="KW-0132">Cell division</keyword>
<dbReference type="Pfam" id="PF02875">
    <property type="entry name" value="Mur_ligase_C"/>
    <property type="match status" value="1"/>
</dbReference>
<dbReference type="NCBIfam" id="TIGR01143">
    <property type="entry name" value="murF"/>
    <property type="match status" value="1"/>
</dbReference>
<evidence type="ECO:0000313" key="16">
    <source>
        <dbReference type="Proteomes" id="UP000190852"/>
    </source>
</evidence>
<evidence type="ECO:0000313" key="15">
    <source>
        <dbReference type="EMBL" id="SKB73279.1"/>
    </source>
</evidence>
<dbReference type="GO" id="GO:0008766">
    <property type="term" value="F:UDP-N-acetylmuramoylalanyl-D-glutamyl-2,6-diaminopimelate-D-alanyl-D-alanine ligase activity"/>
    <property type="evidence" value="ECO:0007669"/>
    <property type="project" value="RHEA"/>
</dbReference>
<keyword evidence="8 10" id="KW-0131">Cell cycle</keyword>
<keyword evidence="9 10" id="KW-0961">Cell wall biogenesis/degradation</keyword>
<dbReference type="AlphaFoldDB" id="A0A1T5DNP8"/>
<comment type="pathway">
    <text evidence="10 11">Cell wall biogenesis; peptidoglycan biosynthesis.</text>
</comment>
<evidence type="ECO:0000259" key="12">
    <source>
        <dbReference type="Pfam" id="PF01225"/>
    </source>
</evidence>
<feature type="domain" description="Mur ligase central" evidence="14">
    <location>
        <begin position="95"/>
        <end position="278"/>
    </location>
</feature>
<keyword evidence="7 10" id="KW-0573">Peptidoglycan synthesis</keyword>
<dbReference type="Gene3D" id="3.40.1390.10">
    <property type="entry name" value="MurE/MurF, N-terminal domain"/>
    <property type="match status" value="1"/>
</dbReference>
<dbReference type="GO" id="GO:0071555">
    <property type="term" value="P:cell wall organization"/>
    <property type="evidence" value="ECO:0007669"/>
    <property type="project" value="UniProtKB-KW"/>
</dbReference>
<keyword evidence="2 10" id="KW-0436">Ligase</keyword>
<proteinExistence type="inferred from homology"/>
<dbReference type="Pfam" id="PF01225">
    <property type="entry name" value="Mur_ligase"/>
    <property type="match status" value="1"/>
</dbReference>
<keyword evidence="6 10" id="KW-0133">Cell shape</keyword>
<protein>
    <recommendedName>
        <fullName evidence="10 11">UDP-N-acetylmuramoyl-tripeptide--D-alanyl-D-alanine ligase</fullName>
        <ecNumber evidence="10 11">6.3.2.10</ecNumber>
    </recommendedName>
    <alternativeName>
        <fullName evidence="10">D-alanyl-D-alanine-adding enzyme</fullName>
    </alternativeName>
</protein>
<sequence length="428" mass="47326">MTISELYELYLHNPKVTTDSRNCPFGSIFFALKGENFDGNQYASKALDSGCAYAVIDNPDYITGDRTILVDNVLKTLQQLAHRHRKALGTPVIGITGSNGKTTTKELLAAVLSTKYNLLYTEGNLNNHIGVPLTLLRLNHQHEMAIIEMGASHPGDIKELAEIAAPNYGIITNVGQAHLEGFGSFEGVIKTKGELYDYIRQTKGKIFIKKENEFLQPIAKGIEQISYGTDESSFASGKVASCSPFLIFDWKQQGKIHTVETHLIGSYNLDNVLVAVAIGRYFKIPAERISRAIASYEPNNNRSQFKETEHNKLIIDAYNANPSSMKAAIDNFAAMQVDTPKAVILGDMRELGETSDALHAEIVKQIEQAGFDKVYLCGEHFSSTGTSFMHFPNIEELMSELTKNPLEGYHILIKGSRGMTLEKTLSLL</sequence>
<feature type="domain" description="Mur ligase C-terminal" evidence="13">
    <location>
        <begin position="302"/>
        <end position="417"/>
    </location>
</feature>
<evidence type="ECO:0000256" key="4">
    <source>
        <dbReference type="ARBA" id="ARBA00022741"/>
    </source>
</evidence>
<dbReference type="InterPro" id="IPR004101">
    <property type="entry name" value="Mur_ligase_C"/>
</dbReference>
<evidence type="ECO:0000256" key="3">
    <source>
        <dbReference type="ARBA" id="ARBA00022618"/>
    </source>
</evidence>
<evidence type="ECO:0000256" key="6">
    <source>
        <dbReference type="ARBA" id="ARBA00022960"/>
    </source>
</evidence>
<dbReference type="SUPFAM" id="SSF63418">
    <property type="entry name" value="MurE/MurF N-terminal domain"/>
    <property type="match status" value="1"/>
</dbReference>
<name>A0A1T5DNP8_9BACT</name>
<dbReference type="UniPathway" id="UPA00219"/>
<dbReference type="EMBL" id="FUYQ01000020">
    <property type="protein sequence ID" value="SKB73279.1"/>
    <property type="molecule type" value="Genomic_DNA"/>
</dbReference>
<dbReference type="Gene3D" id="3.40.1190.10">
    <property type="entry name" value="Mur-like, catalytic domain"/>
    <property type="match status" value="1"/>
</dbReference>
<comment type="function">
    <text evidence="10 11">Involved in cell wall formation. Catalyzes the final step in the synthesis of UDP-N-acetylmuramoyl-pentapeptide, the precursor of murein.</text>
</comment>
<reference evidence="16" key="1">
    <citation type="submission" date="2017-02" db="EMBL/GenBank/DDBJ databases">
        <authorList>
            <person name="Varghese N."/>
            <person name="Submissions S."/>
        </authorList>
    </citation>
    <scope>NUCLEOTIDE SEQUENCE [LARGE SCALE GENOMIC DNA]</scope>
    <source>
        <strain evidence="16">DSM 24967</strain>
    </source>
</reference>
<evidence type="ECO:0000256" key="11">
    <source>
        <dbReference type="RuleBase" id="RU004136"/>
    </source>
</evidence>
<dbReference type="Gene3D" id="3.90.190.20">
    <property type="entry name" value="Mur ligase, C-terminal domain"/>
    <property type="match status" value="1"/>
</dbReference>
<dbReference type="HAMAP" id="MF_02019">
    <property type="entry name" value="MurF"/>
    <property type="match status" value="1"/>
</dbReference>
<evidence type="ECO:0000256" key="7">
    <source>
        <dbReference type="ARBA" id="ARBA00022984"/>
    </source>
</evidence>
<dbReference type="InterPro" id="IPR051046">
    <property type="entry name" value="MurCDEF_CellWall_CoF430Synth"/>
</dbReference>
<evidence type="ECO:0000256" key="8">
    <source>
        <dbReference type="ARBA" id="ARBA00023306"/>
    </source>
</evidence>
<dbReference type="SUPFAM" id="SSF53623">
    <property type="entry name" value="MurD-like peptide ligases, catalytic domain"/>
    <property type="match status" value="1"/>
</dbReference>
<feature type="binding site" evidence="10">
    <location>
        <begin position="97"/>
        <end position="103"/>
    </location>
    <ligand>
        <name>ATP</name>
        <dbReference type="ChEBI" id="CHEBI:30616"/>
    </ligand>
</feature>
<gene>
    <name evidence="10" type="primary">murF</name>
    <name evidence="15" type="ORF">SAMN05660349_02539</name>
</gene>
<dbReference type="InterPro" id="IPR035911">
    <property type="entry name" value="MurE/MurF_N"/>
</dbReference>
<dbReference type="Pfam" id="PF08245">
    <property type="entry name" value="Mur_ligase_M"/>
    <property type="match status" value="1"/>
</dbReference>
<dbReference type="PANTHER" id="PTHR43024">
    <property type="entry name" value="UDP-N-ACETYLMURAMOYL-TRIPEPTIDE--D-ALANYL-D-ALANINE LIGASE"/>
    <property type="match status" value="1"/>
</dbReference>
<dbReference type="PANTHER" id="PTHR43024:SF1">
    <property type="entry name" value="UDP-N-ACETYLMURAMOYL-TRIPEPTIDE--D-ALANYL-D-ALANINE LIGASE"/>
    <property type="match status" value="1"/>
</dbReference>
<dbReference type="GO" id="GO:0005524">
    <property type="term" value="F:ATP binding"/>
    <property type="evidence" value="ECO:0007669"/>
    <property type="project" value="UniProtKB-UniRule"/>
</dbReference>
<dbReference type="GO" id="GO:0008360">
    <property type="term" value="P:regulation of cell shape"/>
    <property type="evidence" value="ECO:0007669"/>
    <property type="project" value="UniProtKB-KW"/>
</dbReference>
<evidence type="ECO:0000256" key="10">
    <source>
        <dbReference type="HAMAP-Rule" id="MF_02019"/>
    </source>
</evidence>
<dbReference type="InterPro" id="IPR005863">
    <property type="entry name" value="UDP-N-AcMur_synth"/>
</dbReference>
<keyword evidence="4 10" id="KW-0547">Nucleotide-binding</keyword>
<evidence type="ECO:0000259" key="14">
    <source>
        <dbReference type="Pfam" id="PF08245"/>
    </source>
</evidence>
<keyword evidence="16" id="KW-1185">Reference proteome</keyword>
<dbReference type="EC" id="6.3.2.10" evidence="10 11"/>
<evidence type="ECO:0000256" key="1">
    <source>
        <dbReference type="ARBA" id="ARBA00022490"/>
    </source>
</evidence>
<dbReference type="Proteomes" id="UP000190852">
    <property type="component" value="Unassembled WGS sequence"/>
</dbReference>
<accession>A0A1T5DNP8</accession>
<keyword evidence="5 10" id="KW-0067">ATP-binding</keyword>
<keyword evidence="1 10" id="KW-0963">Cytoplasm</keyword>
<feature type="domain" description="Mur ligase N-terminal catalytic" evidence="12">
    <location>
        <begin position="16"/>
        <end position="82"/>
    </location>
</feature>
<dbReference type="GO" id="GO:0009252">
    <property type="term" value="P:peptidoglycan biosynthetic process"/>
    <property type="evidence" value="ECO:0007669"/>
    <property type="project" value="UniProtKB-UniRule"/>
</dbReference>
<dbReference type="GO" id="GO:0005737">
    <property type="term" value="C:cytoplasm"/>
    <property type="evidence" value="ECO:0007669"/>
    <property type="project" value="UniProtKB-SubCell"/>
</dbReference>
<evidence type="ECO:0000256" key="9">
    <source>
        <dbReference type="ARBA" id="ARBA00023316"/>
    </source>
</evidence>
<dbReference type="GO" id="GO:0047480">
    <property type="term" value="F:UDP-N-acetylmuramoyl-tripeptide-D-alanyl-D-alanine ligase activity"/>
    <property type="evidence" value="ECO:0007669"/>
    <property type="project" value="UniProtKB-UniRule"/>
</dbReference>
<dbReference type="InterPro" id="IPR000713">
    <property type="entry name" value="Mur_ligase_N"/>
</dbReference>
<comment type="similarity">
    <text evidence="10">Belongs to the MurCDEF family. MurF subfamily.</text>
</comment>